<keyword evidence="3 5" id="KW-0689">Ribosomal protein</keyword>
<dbReference type="AlphaFoldDB" id="A0A2T5MJS3"/>
<evidence type="ECO:0000256" key="4">
    <source>
        <dbReference type="ARBA" id="ARBA00023274"/>
    </source>
</evidence>
<keyword evidence="1 5" id="KW-0699">rRNA-binding</keyword>
<dbReference type="InterPro" id="IPR011035">
    <property type="entry name" value="Ribosomal_bL25/Gln-tRNA_synth"/>
</dbReference>
<dbReference type="CDD" id="cd00495">
    <property type="entry name" value="Ribosomal_L25_TL5_CTC"/>
    <property type="match status" value="1"/>
</dbReference>
<dbReference type="InterPro" id="IPR037121">
    <property type="entry name" value="Ribosomal_bL25_C"/>
</dbReference>
<dbReference type="NCBIfam" id="TIGR00731">
    <property type="entry name" value="bL25_bact_ctc"/>
    <property type="match status" value="1"/>
</dbReference>
<evidence type="ECO:0000313" key="8">
    <source>
        <dbReference type="EMBL" id="PTU32821.1"/>
    </source>
</evidence>
<dbReference type="Pfam" id="PF01386">
    <property type="entry name" value="Ribosomal_L25p"/>
    <property type="match status" value="1"/>
</dbReference>
<dbReference type="GO" id="GO:0006412">
    <property type="term" value="P:translation"/>
    <property type="evidence" value="ECO:0007669"/>
    <property type="project" value="UniProtKB-UniRule"/>
</dbReference>
<dbReference type="InterPro" id="IPR001021">
    <property type="entry name" value="Ribosomal_bL25_long"/>
</dbReference>
<dbReference type="Pfam" id="PF14693">
    <property type="entry name" value="Ribosomal_TL5_C"/>
    <property type="match status" value="1"/>
</dbReference>
<evidence type="ECO:0000313" key="9">
    <source>
        <dbReference type="Proteomes" id="UP000244248"/>
    </source>
</evidence>
<keyword evidence="4 5" id="KW-0687">Ribonucleoprotein</keyword>
<dbReference type="GO" id="GO:0022625">
    <property type="term" value="C:cytosolic large ribosomal subunit"/>
    <property type="evidence" value="ECO:0007669"/>
    <property type="project" value="TreeGrafter"/>
</dbReference>
<dbReference type="NCBIfam" id="NF004128">
    <property type="entry name" value="PRK05618.1-2"/>
    <property type="match status" value="1"/>
</dbReference>
<evidence type="ECO:0000259" key="7">
    <source>
        <dbReference type="Pfam" id="PF14693"/>
    </source>
</evidence>
<comment type="caution">
    <text evidence="8">The sequence shown here is derived from an EMBL/GenBank/DDBJ whole genome shotgun (WGS) entry which is preliminary data.</text>
</comment>
<dbReference type="NCBIfam" id="NF004612">
    <property type="entry name" value="PRK05943.1"/>
    <property type="match status" value="1"/>
</dbReference>
<evidence type="ECO:0000259" key="6">
    <source>
        <dbReference type="Pfam" id="PF01386"/>
    </source>
</evidence>
<dbReference type="OrthoDB" id="9806411at2"/>
<dbReference type="GO" id="GO:0003735">
    <property type="term" value="F:structural constituent of ribosome"/>
    <property type="evidence" value="ECO:0007669"/>
    <property type="project" value="InterPro"/>
</dbReference>
<dbReference type="Proteomes" id="UP000244248">
    <property type="component" value="Unassembled WGS sequence"/>
</dbReference>
<feature type="domain" description="Large ribosomal subunit protein bL25 L25" evidence="6">
    <location>
        <begin position="27"/>
        <end position="113"/>
    </location>
</feature>
<dbReference type="FunFam" id="2.40.240.10:FF:000002">
    <property type="entry name" value="50S ribosomal protein L25"/>
    <property type="match status" value="1"/>
</dbReference>
<feature type="domain" description="Large ribosomal subunit protein bL25 beta" evidence="7">
    <location>
        <begin position="123"/>
        <end position="209"/>
    </location>
</feature>
<reference evidence="8 9" key="1">
    <citation type="submission" date="2018-04" db="EMBL/GenBank/DDBJ databases">
        <title>Novel species isolated from glacier.</title>
        <authorList>
            <person name="Liu Q."/>
            <person name="Xin Y.-H."/>
        </authorList>
    </citation>
    <scope>NUCLEOTIDE SEQUENCE [LARGE SCALE GENOMIC DNA]</scope>
    <source>
        <strain evidence="8 9">GT1R17</strain>
    </source>
</reference>
<dbReference type="PANTHER" id="PTHR33284">
    <property type="entry name" value="RIBOSOMAL PROTEIN L25/GLN-TRNA SYNTHETASE, ANTI-CODON-BINDING DOMAIN-CONTAINING PROTEIN"/>
    <property type="match status" value="1"/>
</dbReference>
<dbReference type="Gene3D" id="2.170.120.20">
    <property type="entry name" value="Ribosomal protein L25, beta domain"/>
    <property type="match status" value="1"/>
</dbReference>
<dbReference type="InterPro" id="IPR029751">
    <property type="entry name" value="Ribosomal_L25_dom"/>
</dbReference>
<sequence length="249" mass="26877">MRAPSCLVAGAGFIYRRVIVKTNFVVNAEARTLQGTGASRRLRRTGKVPAIIYGGKDAAVSVSLDHNELWNHLKTEAFYSHILTLKLNGADQQVVLKDMMRHPVKDTILHLDLQRVLADVLLRMHVPLHFTGSEVAPGVKVGGGIVEHHLNQVEVECLPKDLPEFIEVDLSKLELNDIVHLSQLKLSAGVELVQLKHDNDQSVAALHLPRAAAAEEVAAAPVAADVPAANQKAPVAAAAAPAKKDAKKK</sequence>
<comment type="similarity">
    <text evidence="5">Belongs to the bacterial ribosomal protein bL25 family. CTC subfamily.</text>
</comment>
<dbReference type="EMBL" id="QANS01000001">
    <property type="protein sequence ID" value="PTU32821.1"/>
    <property type="molecule type" value="Genomic_DNA"/>
</dbReference>
<accession>A0A2T5MJS3</accession>
<dbReference type="InterPro" id="IPR020055">
    <property type="entry name" value="Ribosomal_bL25_short"/>
</dbReference>
<dbReference type="HAMAP" id="MF_01336">
    <property type="entry name" value="Ribosomal_bL25"/>
    <property type="match status" value="1"/>
</dbReference>
<dbReference type="GO" id="GO:0008097">
    <property type="term" value="F:5S rRNA binding"/>
    <property type="evidence" value="ECO:0007669"/>
    <property type="project" value="InterPro"/>
</dbReference>
<dbReference type="SUPFAM" id="SSF50715">
    <property type="entry name" value="Ribosomal protein L25-like"/>
    <property type="match status" value="1"/>
</dbReference>
<evidence type="ECO:0000256" key="5">
    <source>
        <dbReference type="HAMAP-Rule" id="MF_01334"/>
    </source>
</evidence>
<dbReference type="Gene3D" id="2.40.240.10">
    <property type="entry name" value="Ribosomal Protein L25, Chain P"/>
    <property type="match status" value="1"/>
</dbReference>
<comment type="subunit">
    <text evidence="5">Part of the 50S ribosomal subunit; part of the 5S rRNA/L5/L18/L25 subcomplex. Contacts the 5S rRNA. Binds to the 5S rRNA independently of L5 and L18.</text>
</comment>
<evidence type="ECO:0000256" key="3">
    <source>
        <dbReference type="ARBA" id="ARBA00022980"/>
    </source>
</evidence>
<name>A0A2T5MJS3_9GAMM</name>
<dbReference type="PANTHER" id="PTHR33284:SF1">
    <property type="entry name" value="RIBOSOMAL PROTEIN L25_GLN-TRNA SYNTHETASE, ANTI-CODON-BINDING DOMAIN-CONTAINING PROTEIN"/>
    <property type="match status" value="1"/>
</dbReference>
<dbReference type="HAMAP" id="MF_01334">
    <property type="entry name" value="Ribosomal_bL25_CTC"/>
    <property type="match status" value="1"/>
</dbReference>
<evidence type="ECO:0000256" key="2">
    <source>
        <dbReference type="ARBA" id="ARBA00022884"/>
    </source>
</evidence>
<dbReference type="InterPro" id="IPR020056">
    <property type="entry name" value="Rbsml_bL25/Gln-tRNA_synth_N"/>
</dbReference>
<keyword evidence="2 5" id="KW-0694">RNA-binding</keyword>
<dbReference type="NCBIfam" id="NF004130">
    <property type="entry name" value="PRK05618.1-5"/>
    <property type="match status" value="1"/>
</dbReference>
<proteinExistence type="inferred from homology"/>
<comment type="function">
    <text evidence="5">This is one of the proteins that binds to the 5S RNA in the ribosome where it forms part of the central protuberance.</text>
</comment>
<evidence type="ECO:0000256" key="1">
    <source>
        <dbReference type="ARBA" id="ARBA00022730"/>
    </source>
</evidence>
<gene>
    <name evidence="5" type="primary">rplY</name>
    <name evidence="5" type="synonym">ctc</name>
    <name evidence="8" type="ORF">CJD38_01530</name>
</gene>
<dbReference type="InterPro" id="IPR020057">
    <property type="entry name" value="Ribosomal_bL25_b-dom"/>
</dbReference>
<keyword evidence="9" id="KW-1185">Reference proteome</keyword>
<protein>
    <recommendedName>
        <fullName evidence="5">Large ribosomal subunit protein bL25</fullName>
    </recommendedName>
    <alternativeName>
        <fullName evidence="5">General stress protein CTC</fullName>
    </alternativeName>
</protein>
<organism evidence="8 9">
    <name type="scientific">Stenotrophobium rhamnosiphilum</name>
    <dbReference type="NCBI Taxonomy" id="2029166"/>
    <lineage>
        <taxon>Bacteria</taxon>
        <taxon>Pseudomonadati</taxon>
        <taxon>Pseudomonadota</taxon>
        <taxon>Gammaproteobacteria</taxon>
        <taxon>Nevskiales</taxon>
        <taxon>Nevskiaceae</taxon>
        <taxon>Stenotrophobium</taxon>
    </lineage>
</organism>
<dbReference type="InterPro" id="IPR020930">
    <property type="entry name" value="Ribosomal_uL5_bac-type"/>
</dbReference>